<feature type="transmembrane region" description="Helical" evidence="6">
    <location>
        <begin position="317"/>
        <end position="335"/>
    </location>
</feature>
<proteinExistence type="predicted"/>
<evidence type="ECO:0000313" key="7">
    <source>
        <dbReference type="EMBL" id="EQC42264.1"/>
    </source>
</evidence>
<dbReference type="STRING" id="1156394.T0QVL0"/>
<evidence type="ECO:0000256" key="2">
    <source>
        <dbReference type="ARBA" id="ARBA00022448"/>
    </source>
</evidence>
<feature type="transmembrane region" description="Helical" evidence="6">
    <location>
        <begin position="390"/>
        <end position="409"/>
    </location>
</feature>
<dbReference type="NCBIfam" id="TIGR00728">
    <property type="entry name" value="OPT_sfam"/>
    <property type="match status" value="1"/>
</dbReference>
<evidence type="ECO:0000313" key="8">
    <source>
        <dbReference type="Proteomes" id="UP000030762"/>
    </source>
</evidence>
<feature type="transmembrane region" description="Helical" evidence="6">
    <location>
        <begin position="505"/>
        <end position="526"/>
    </location>
</feature>
<dbReference type="InParanoid" id="T0QVL0"/>
<sequence length="679" mass="73799">MRSAQNSVVSEYKVAATPHWNENADDAVANEAKHAAEFEVITSGLEHPQVTIKSLVVGTIMGTFTSVLAMYYSLKLGVTPSLNVLSGIGGFMLCRALMKTQFFGKHFTVQENVVIQTCAVACMSLASQAGFGSGILGLTENVFLVMGNTTYAGNLASDVIDFTWLRSFGWCASIALFGFFISFPLRRKFIIEMRLLFPSGTATAVMIKTLHTSKEAVEYQWNVLLKSGVFAYVWSIFVFCFNGLGEFPIFGEKAAGFTWILDFAPGTFAISLMLPFRVMYSMFLGNIITWGILMPVLKAQKLGVWYESEGAAGLKAYYTFTAVAIICVDALYSIIKMGIIIGKSWSAKKDENKTITEADDKATENDDVLSKAQRQAYLDKIFESAHIPTWSWIGGLVVFAAVSVVVISFMFETVKWYKVLVCCLLIPIFAIGIVQGTGMTDWNVSSAVGKLILFVIGSWTDGNDKSIIASLILCQMVIVGCSQAADLMQDFKTGYLVGASAKSMIVAQIFGACMSCLVVPTVWVLMNDAYTLPGPLLKAPFGEVYRVMAITATVGLSGLPTYCGYFMLVGVVYTIVFNLYIDNFSESKNKVLNVIANHCPLPMAVSIGMIVPASFGLEGMIMAGIIAYWKSKDEASFEKTQYILAAGLMTGEGFSVLTQIIVTLCGGSAPVQVSYAMTP</sequence>
<keyword evidence="3 6" id="KW-0812">Transmembrane</keyword>
<feature type="transmembrane region" description="Helical" evidence="6">
    <location>
        <begin position="467"/>
        <end position="485"/>
    </location>
</feature>
<feature type="transmembrane region" description="Helical" evidence="6">
    <location>
        <begin position="601"/>
        <end position="629"/>
    </location>
</feature>
<evidence type="ECO:0000256" key="5">
    <source>
        <dbReference type="ARBA" id="ARBA00023136"/>
    </source>
</evidence>
<keyword evidence="4 6" id="KW-1133">Transmembrane helix</keyword>
<dbReference type="Proteomes" id="UP000030762">
    <property type="component" value="Unassembled WGS sequence"/>
</dbReference>
<feature type="transmembrane region" description="Helical" evidence="6">
    <location>
        <begin position="562"/>
        <end position="581"/>
    </location>
</feature>
<dbReference type="Pfam" id="PF03169">
    <property type="entry name" value="OPT"/>
    <property type="match status" value="1"/>
</dbReference>
<feature type="transmembrane region" description="Helical" evidence="6">
    <location>
        <begin position="164"/>
        <end position="183"/>
    </location>
</feature>
<dbReference type="InterPro" id="IPR004813">
    <property type="entry name" value="OPT"/>
</dbReference>
<evidence type="ECO:0000256" key="1">
    <source>
        <dbReference type="ARBA" id="ARBA00004141"/>
    </source>
</evidence>
<evidence type="ECO:0000256" key="6">
    <source>
        <dbReference type="SAM" id="Phobius"/>
    </source>
</evidence>
<dbReference type="RefSeq" id="XP_008603687.1">
    <property type="nucleotide sequence ID" value="XM_008605465.1"/>
</dbReference>
<dbReference type="OrthoDB" id="627262at2759"/>
<evidence type="ECO:0008006" key="9">
    <source>
        <dbReference type="Google" id="ProtNLM"/>
    </source>
</evidence>
<organism evidence="7 8">
    <name type="scientific">Saprolegnia diclina (strain VS20)</name>
    <dbReference type="NCBI Taxonomy" id="1156394"/>
    <lineage>
        <taxon>Eukaryota</taxon>
        <taxon>Sar</taxon>
        <taxon>Stramenopiles</taxon>
        <taxon>Oomycota</taxon>
        <taxon>Saprolegniomycetes</taxon>
        <taxon>Saprolegniales</taxon>
        <taxon>Saprolegniaceae</taxon>
        <taxon>Saprolegnia</taxon>
    </lineage>
</organism>
<dbReference type="OMA" id="GIGMYLP"/>
<dbReference type="GO" id="GO:0035673">
    <property type="term" value="F:oligopeptide transmembrane transporter activity"/>
    <property type="evidence" value="ECO:0007669"/>
    <property type="project" value="InterPro"/>
</dbReference>
<dbReference type="VEuPathDB" id="FungiDB:SDRG_00004"/>
<dbReference type="PANTHER" id="PTHR31645:SF0">
    <property type="entry name" value="OLIGOPEPTIDE TRANSPORTER YGL114W-RELATED"/>
    <property type="match status" value="1"/>
</dbReference>
<dbReference type="PANTHER" id="PTHR31645">
    <property type="entry name" value="OLIGOPEPTIDE TRANSPORTER YGL114W-RELATED"/>
    <property type="match status" value="1"/>
</dbReference>
<name>T0QVL0_SAPDV</name>
<evidence type="ECO:0000256" key="4">
    <source>
        <dbReference type="ARBA" id="ARBA00022989"/>
    </source>
</evidence>
<feature type="transmembrane region" description="Helical" evidence="6">
    <location>
        <begin position="119"/>
        <end position="144"/>
    </location>
</feature>
<feature type="transmembrane region" description="Helical" evidence="6">
    <location>
        <begin position="80"/>
        <end position="98"/>
    </location>
</feature>
<feature type="transmembrane region" description="Helical" evidence="6">
    <location>
        <begin position="223"/>
        <end position="244"/>
    </location>
</feature>
<reference evidence="7 8" key="1">
    <citation type="submission" date="2012-04" db="EMBL/GenBank/DDBJ databases">
        <title>The Genome Sequence of Saprolegnia declina VS20.</title>
        <authorList>
            <consortium name="The Broad Institute Genome Sequencing Platform"/>
            <person name="Russ C."/>
            <person name="Nusbaum C."/>
            <person name="Tyler B."/>
            <person name="van West P."/>
            <person name="Dieguez-Uribeondo J."/>
            <person name="de Bruijn I."/>
            <person name="Tripathy S."/>
            <person name="Jiang R."/>
            <person name="Young S.K."/>
            <person name="Zeng Q."/>
            <person name="Gargeya S."/>
            <person name="Fitzgerald M."/>
            <person name="Haas B."/>
            <person name="Abouelleil A."/>
            <person name="Alvarado L."/>
            <person name="Arachchi H.M."/>
            <person name="Berlin A."/>
            <person name="Chapman S.B."/>
            <person name="Goldberg J."/>
            <person name="Griggs A."/>
            <person name="Gujja S."/>
            <person name="Hansen M."/>
            <person name="Howarth C."/>
            <person name="Imamovic A."/>
            <person name="Larimer J."/>
            <person name="McCowen C."/>
            <person name="Montmayeur A."/>
            <person name="Murphy C."/>
            <person name="Neiman D."/>
            <person name="Pearson M."/>
            <person name="Priest M."/>
            <person name="Roberts A."/>
            <person name="Saif S."/>
            <person name="Shea T."/>
            <person name="Sisk P."/>
            <person name="Sykes S."/>
            <person name="Wortman J."/>
            <person name="Nusbaum C."/>
            <person name="Birren B."/>
        </authorList>
    </citation>
    <scope>NUCLEOTIDE SEQUENCE [LARGE SCALE GENOMIC DNA]</scope>
    <source>
        <strain evidence="7 8">VS20</strain>
    </source>
</reference>
<dbReference type="eggNOG" id="ENOG502QQ2H">
    <property type="taxonomic scope" value="Eukaryota"/>
</dbReference>
<comment type="subcellular location">
    <subcellularLocation>
        <location evidence="1">Membrane</location>
        <topology evidence="1">Multi-pass membrane protein</topology>
    </subcellularLocation>
</comment>
<keyword evidence="8" id="KW-1185">Reference proteome</keyword>
<dbReference type="GeneID" id="19940731"/>
<dbReference type="GO" id="GO:0016020">
    <property type="term" value="C:membrane"/>
    <property type="evidence" value="ECO:0007669"/>
    <property type="project" value="UniProtKB-SubCell"/>
</dbReference>
<feature type="transmembrane region" description="Helical" evidence="6">
    <location>
        <begin position="442"/>
        <end position="460"/>
    </location>
</feature>
<accession>T0QVL0</accession>
<gene>
    <name evidence="7" type="ORF">SDRG_00004</name>
</gene>
<feature type="transmembrane region" description="Helical" evidence="6">
    <location>
        <begin position="55"/>
        <end position="74"/>
    </location>
</feature>
<feature type="transmembrane region" description="Helical" evidence="6">
    <location>
        <begin position="416"/>
        <end position="436"/>
    </location>
</feature>
<dbReference type="AlphaFoldDB" id="T0QVL0"/>
<keyword evidence="2" id="KW-0813">Transport</keyword>
<dbReference type="InterPro" id="IPR045035">
    <property type="entry name" value="YSL-like"/>
</dbReference>
<keyword evidence="5 6" id="KW-0472">Membrane</keyword>
<dbReference type="EMBL" id="JH767132">
    <property type="protein sequence ID" value="EQC42264.1"/>
    <property type="molecule type" value="Genomic_DNA"/>
</dbReference>
<evidence type="ECO:0000256" key="3">
    <source>
        <dbReference type="ARBA" id="ARBA00022692"/>
    </source>
</evidence>
<protein>
    <recommendedName>
        <fullName evidence="9">OPT family oligopeptide transporter</fullName>
    </recommendedName>
</protein>